<keyword evidence="2" id="KW-1185">Reference proteome</keyword>
<dbReference type="EMBL" id="JAANAS010000001">
    <property type="protein sequence ID" value="NGZ88747.1"/>
    <property type="molecule type" value="Genomic_DNA"/>
</dbReference>
<protein>
    <recommendedName>
        <fullName evidence="3">Lipoprotein</fullName>
    </recommendedName>
</protein>
<evidence type="ECO:0000313" key="2">
    <source>
        <dbReference type="Proteomes" id="UP000643701"/>
    </source>
</evidence>
<dbReference type="Proteomes" id="UP000643701">
    <property type="component" value="Unassembled WGS sequence"/>
</dbReference>
<dbReference type="PROSITE" id="PS51257">
    <property type="entry name" value="PROKAR_LIPOPROTEIN"/>
    <property type="match status" value="1"/>
</dbReference>
<accession>A0A967DYV2</accession>
<name>A0A967DYV2_9FLAO</name>
<evidence type="ECO:0000313" key="1">
    <source>
        <dbReference type="EMBL" id="NGZ88747.1"/>
    </source>
</evidence>
<gene>
    <name evidence="1" type="ORF">G7034_00590</name>
</gene>
<dbReference type="AlphaFoldDB" id="A0A967DYV2"/>
<dbReference type="RefSeq" id="WP_166399013.1">
    <property type="nucleotide sequence ID" value="NZ_JAANAS010000001.1"/>
</dbReference>
<organism evidence="1 2">
    <name type="scientific">Psychroflexus maritimus</name>
    <dbReference type="NCBI Taxonomy" id="2714865"/>
    <lineage>
        <taxon>Bacteria</taxon>
        <taxon>Pseudomonadati</taxon>
        <taxon>Bacteroidota</taxon>
        <taxon>Flavobacteriia</taxon>
        <taxon>Flavobacteriales</taxon>
        <taxon>Flavobacteriaceae</taxon>
        <taxon>Psychroflexus</taxon>
    </lineage>
</organism>
<proteinExistence type="predicted"/>
<comment type="caution">
    <text evidence="1">The sequence shown here is derived from an EMBL/GenBank/DDBJ whole genome shotgun (WGS) entry which is preliminary data.</text>
</comment>
<evidence type="ECO:0008006" key="3">
    <source>
        <dbReference type="Google" id="ProtNLM"/>
    </source>
</evidence>
<reference evidence="1" key="1">
    <citation type="submission" date="2020-03" db="EMBL/GenBank/DDBJ databases">
        <title>Psychroflexus Maritimus sp. nov., isolate from marine sediment.</title>
        <authorList>
            <person name="Zhong Y.-L."/>
        </authorList>
    </citation>
    <scope>NUCLEOTIDE SEQUENCE</scope>
    <source>
        <strain evidence="1">C1</strain>
    </source>
</reference>
<sequence length="189" mass="22067">MEKQIKLLLILFMMTASCNHVVDEFKLTGAEIKEIDDLTTQYQKQSYLESIFKSDQTIREICAGLIVANGLDSIEHKNCIRENNEIDAINLLKIEYFLEKYGYPSKSVYGEIAAYTPFLIIHHSDSKEARLKNFNYLNNAYHNQDIKESSFLLYLNRFYRMTYGKPFNKNTEVDEVSALIDILELNEHM</sequence>